<feature type="compositionally biased region" description="Basic and acidic residues" evidence="1">
    <location>
        <begin position="662"/>
        <end position="689"/>
    </location>
</feature>
<dbReference type="GeneID" id="25267859"/>
<dbReference type="Gene3D" id="4.10.240.10">
    <property type="entry name" value="Zn(2)-C6 fungal-type DNA-binding domain"/>
    <property type="match status" value="1"/>
</dbReference>
<dbReference type="STRING" id="1037660.A0A066W3F4"/>
<comment type="caution">
    <text evidence="3">The sequence shown here is derived from an EMBL/GenBank/DDBJ whole genome shotgun (WGS) entry which is preliminary data.</text>
</comment>
<keyword evidence="4" id="KW-1185">Reference proteome</keyword>
<feature type="compositionally biased region" description="Low complexity" evidence="1">
    <location>
        <begin position="249"/>
        <end position="260"/>
    </location>
</feature>
<feature type="region of interest" description="Disordered" evidence="1">
    <location>
        <begin position="8"/>
        <end position="41"/>
    </location>
</feature>
<sequence>MEVSFLQASSNAAPCYGGAQSFGAPSKMPTRHYSNPHGQAHGSIAALRLPPIRETLDTALPYSQQLPAMSPHASAQRSDPAYHLPSVNRIAAPSFSMGPLAPTFAVPRDPHARTETTRDSHRSHRTVTLPELSPSLSNRSGSSSSSGGGHWREDGSASSSERCQYAFSHGAQEPYPRAQASYGAQNRHLPPPHPPVSFGVRGTFGGGKMLHAHAHPSPPSPGLLRAPKRGRDMRYTDAPYARSPPPPASASASTPASRVSYSSRQDYVAYPHHTKGEARSLNAPCDDHAPGTTSEGPSQPAPSGTAQSGSDAVVTSDARTSTIAALAAATSASLPNISAVPAKLKDSVELQRTLRPRLDSREGVPACNECRRRKVKCDRRSPCGRCVASKRTCETSDMLMRRGPLTRQQKEVFASSGITYESHRDRMRKKRLLSNLAWGAAAELSAEHQHPHHHLMQQGGHLLHTQGYEVAPRAAATPFRWSESYASAANELPTQRKASSWPETLVTLPPAPTHANGAGEWYHASEYDPAMCSPPNRRLTSPQSHSIANLSPAAPSRLAPLSHFCGSKADGESDQHPRLYVQSPSDNNDNVQQQQQRSADQKSPLLSPAPHNPLCAAYWHGHSFMHAHRQAREYGSYKVQAPHGSRDSRTLPSPAGPRRRPHIEPTRTADARRSPHRLPDTRPFGDDNMGRPLPPPAIPPRAGSV</sequence>
<dbReference type="GO" id="GO:0008270">
    <property type="term" value="F:zinc ion binding"/>
    <property type="evidence" value="ECO:0007669"/>
    <property type="project" value="InterPro"/>
</dbReference>
<feature type="compositionally biased region" description="Polar residues" evidence="1">
    <location>
        <begin position="291"/>
        <end position="310"/>
    </location>
</feature>
<dbReference type="InParanoid" id="A0A066W3F4"/>
<dbReference type="AlphaFoldDB" id="A0A066W3F4"/>
<evidence type="ECO:0000256" key="1">
    <source>
        <dbReference type="SAM" id="MobiDB-lite"/>
    </source>
</evidence>
<evidence type="ECO:0000259" key="2">
    <source>
        <dbReference type="PROSITE" id="PS50048"/>
    </source>
</evidence>
<protein>
    <recommendedName>
        <fullName evidence="2">Zn(2)-C6 fungal-type domain-containing protein</fullName>
    </recommendedName>
</protein>
<dbReference type="Pfam" id="PF00172">
    <property type="entry name" value="Zn_clus"/>
    <property type="match status" value="1"/>
</dbReference>
<accession>A0A066W3F4</accession>
<feature type="region of interest" description="Disordered" evidence="1">
    <location>
        <begin position="275"/>
        <end position="314"/>
    </location>
</feature>
<reference evidence="3 4" key="1">
    <citation type="submission" date="2014-05" db="EMBL/GenBank/DDBJ databases">
        <title>Draft genome sequence of a rare smut relative, Tilletiaria anomala UBC 951.</title>
        <authorList>
            <consortium name="DOE Joint Genome Institute"/>
            <person name="Toome M."/>
            <person name="Kuo A."/>
            <person name="Henrissat B."/>
            <person name="Lipzen A."/>
            <person name="Tritt A."/>
            <person name="Yoshinaga Y."/>
            <person name="Zane M."/>
            <person name="Barry K."/>
            <person name="Grigoriev I.V."/>
            <person name="Spatafora J.W."/>
            <person name="Aimea M.C."/>
        </authorList>
    </citation>
    <scope>NUCLEOTIDE SEQUENCE [LARGE SCALE GENOMIC DNA]</scope>
    <source>
        <strain evidence="3 4">UBC 951</strain>
    </source>
</reference>
<dbReference type="SUPFAM" id="SSF57701">
    <property type="entry name" value="Zn2/Cys6 DNA-binding domain"/>
    <property type="match status" value="1"/>
</dbReference>
<dbReference type="PROSITE" id="PS00463">
    <property type="entry name" value="ZN2_CY6_FUNGAL_1"/>
    <property type="match status" value="1"/>
</dbReference>
<dbReference type="HOGENOM" id="CLU_391370_0_0_1"/>
<feature type="region of interest" description="Disordered" evidence="1">
    <location>
        <begin position="561"/>
        <end position="609"/>
    </location>
</feature>
<evidence type="ECO:0000313" key="3">
    <source>
        <dbReference type="EMBL" id="KDN48487.1"/>
    </source>
</evidence>
<feature type="region of interest" description="Disordered" evidence="1">
    <location>
        <begin position="638"/>
        <end position="705"/>
    </location>
</feature>
<proteinExistence type="predicted"/>
<feature type="compositionally biased region" description="Basic and acidic residues" evidence="1">
    <location>
        <begin position="108"/>
        <end position="120"/>
    </location>
</feature>
<dbReference type="InterPro" id="IPR001138">
    <property type="entry name" value="Zn2Cys6_DnaBD"/>
</dbReference>
<dbReference type="OrthoDB" id="2269373at2759"/>
<name>A0A066W3F4_TILAU</name>
<feature type="domain" description="Zn(2)-C6 fungal-type" evidence="2">
    <location>
        <begin position="366"/>
        <end position="395"/>
    </location>
</feature>
<dbReference type="Proteomes" id="UP000027361">
    <property type="component" value="Unassembled WGS sequence"/>
</dbReference>
<dbReference type="PROSITE" id="PS50048">
    <property type="entry name" value="ZN2_CY6_FUNGAL_2"/>
    <property type="match status" value="1"/>
</dbReference>
<dbReference type="EMBL" id="JMSN01000024">
    <property type="protein sequence ID" value="KDN48487.1"/>
    <property type="molecule type" value="Genomic_DNA"/>
</dbReference>
<gene>
    <name evidence="3" type="ORF">K437DRAFT_82467</name>
</gene>
<dbReference type="GO" id="GO:0000981">
    <property type="term" value="F:DNA-binding transcription factor activity, RNA polymerase II-specific"/>
    <property type="evidence" value="ECO:0007669"/>
    <property type="project" value="InterPro"/>
</dbReference>
<dbReference type="CDD" id="cd00067">
    <property type="entry name" value="GAL4"/>
    <property type="match status" value="1"/>
</dbReference>
<feature type="compositionally biased region" description="Low complexity" evidence="1">
    <location>
        <begin position="582"/>
        <end position="598"/>
    </location>
</feature>
<dbReference type="SMART" id="SM00066">
    <property type="entry name" value="GAL4"/>
    <property type="match status" value="1"/>
</dbReference>
<feature type="region of interest" description="Disordered" evidence="1">
    <location>
        <begin position="101"/>
        <end position="162"/>
    </location>
</feature>
<organism evidence="3 4">
    <name type="scientific">Tilletiaria anomala (strain ATCC 24038 / CBS 436.72 / UBC 951)</name>
    <dbReference type="NCBI Taxonomy" id="1037660"/>
    <lineage>
        <taxon>Eukaryota</taxon>
        <taxon>Fungi</taxon>
        <taxon>Dikarya</taxon>
        <taxon>Basidiomycota</taxon>
        <taxon>Ustilaginomycotina</taxon>
        <taxon>Exobasidiomycetes</taxon>
        <taxon>Georgefischeriales</taxon>
        <taxon>Tilletiariaceae</taxon>
        <taxon>Tilletiaria</taxon>
    </lineage>
</organism>
<evidence type="ECO:0000313" key="4">
    <source>
        <dbReference type="Proteomes" id="UP000027361"/>
    </source>
</evidence>
<feature type="region of interest" description="Disordered" evidence="1">
    <location>
        <begin position="179"/>
        <end position="262"/>
    </location>
</feature>
<feature type="compositionally biased region" description="Low complexity" evidence="1">
    <location>
        <begin position="133"/>
        <end position="145"/>
    </location>
</feature>
<dbReference type="RefSeq" id="XP_013244143.1">
    <property type="nucleotide sequence ID" value="XM_013388689.1"/>
</dbReference>
<dbReference type="InterPro" id="IPR036864">
    <property type="entry name" value="Zn2-C6_fun-type_DNA-bd_sf"/>
</dbReference>